<dbReference type="Proteomes" id="UP000554482">
    <property type="component" value="Unassembled WGS sequence"/>
</dbReference>
<dbReference type="PANTHER" id="PTHR10996:SF179">
    <property type="entry name" value="D-ISOMER SPECIFIC 2-HYDROXYACID DEHYDROGENASE FAMILY PROTEIN-RELATED"/>
    <property type="match status" value="1"/>
</dbReference>
<comment type="caution">
    <text evidence="3">The sequence shown here is derived from an EMBL/GenBank/DDBJ whole genome shotgun (WGS) entry which is preliminary data.</text>
</comment>
<dbReference type="InterPro" id="IPR050223">
    <property type="entry name" value="D-isomer_2-hydroxyacid_DH"/>
</dbReference>
<sequence>VGGKNVGIVGIRSCKKALFHTFIIQIIGREGVVNVGRGALIIEEEELVRSLLQREIKGVGLDVFGNEPDVPKELLELDNVVLSPHKAVLTPESFSSLHELVITNLEAFFFNKPLLS</sequence>
<dbReference type="Gene3D" id="3.40.50.720">
    <property type="entry name" value="NAD(P)-binding Rossmann-like Domain"/>
    <property type="match status" value="2"/>
</dbReference>
<proteinExistence type="predicted"/>
<dbReference type="GO" id="GO:0051287">
    <property type="term" value="F:NAD binding"/>
    <property type="evidence" value="ECO:0007669"/>
    <property type="project" value="InterPro"/>
</dbReference>
<keyword evidence="1" id="KW-0560">Oxidoreductase</keyword>
<gene>
    <name evidence="3" type="ORF">FRX31_034491</name>
</gene>
<dbReference type="Pfam" id="PF02826">
    <property type="entry name" value="2-Hacid_dh_C"/>
    <property type="match status" value="1"/>
</dbReference>
<protein>
    <submittedName>
        <fullName evidence="3">Glyoxylate/hydroxypyruvate reductase HPR3-like</fullName>
    </submittedName>
</protein>
<dbReference type="GO" id="GO:0016618">
    <property type="term" value="F:hydroxypyruvate reductase [NAD(P)H] activity"/>
    <property type="evidence" value="ECO:0007669"/>
    <property type="project" value="TreeGrafter"/>
</dbReference>
<evidence type="ECO:0000313" key="3">
    <source>
        <dbReference type="EMBL" id="KAF5175922.1"/>
    </source>
</evidence>
<accession>A0A7J6UUK5</accession>
<feature type="domain" description="D-isomer specific 2-hydroxyacid dehydrogenase NAD-binding" evidence="2">
    <location>
        <begin position="32"/>
        <end position="87"/>
    </location>
</feature>
<dbReference type="GO" id="GO:0005829">
    <property type="term" value="C:cytosol"/>
    <property type="evidence" value="ECO:0007669"/>
    <property type="project" value="TreeGrafter"/>
</dbReference>
<dbReference type="EMBL" id="JABWDY010043446">
    <property type="protein sequence ID" value="KAF5175922.1"/>
    <property type="molecule type" value="Genomic_DNA"/>
</dbReference>
<evidence type="ECO:0000256" key="1">
    <source>
        <dbReference type="ARBA" id="ARBA00023002"/>
    </source>
</evidence>
<keyword evidence="3" id="KW-0670">Pyruvate</keyword>
<feature type="non-terminal residue" evidence="3">
    <location>
        <position position="1"/>
    </location>
</feature>
<name>A0A7J6UUK5_THATH</name>
<dbReference type="PANTHER" id="PTHR10996">
    <property type="entry name" value="2-HYDROXYACID DEHYDROGENASE-RELATED"/>
    <property type="match status" value="1"/>
</dbReference>
<dbReference type="OrthoDB" id="298012at2759"/>
<reference evidence="3 4" key="1">
    <citation type="submission" date="2020-06" db="EMBL/GenBank/DDBJ databases">
        <title>Transcriptomic and genomic resources for Thalictrum thalictroides and T. hernandezii: Facilitating candidate gene discovery in an emerging model plant lineage.</title>
        <authorList>
            <person name="Arias T."/>
            <person name="Riano-Pachon D.M."/>
            <person name="Di Stilio V.S."/>
        </authorList>
    </citation>
    <scope>NUCLEOTIDE SEQUENCE [LARGE SCALE GENOMIC DNA]</scope>
    <source>
        <strain evidence="4">cv. WT478/WT964</strain>
        <tissue evidence="3">Leaves</tissue>
    </source>
</reference>
<dbReference type="GO" id="GO:0030267">
    <property type="term" value="F:glyoxylate reductase (NADPH) activity"/>
    <property type="evidence" value="ECO:0007669"/>
    <property type="project" value="TreeGrafter"/>
</dbReference>
<keyword evidence="4" id="KW-1185">Reference proteome</keyword>
<evidence type="ECO:0000313" key="4">
    <source>
        <dbReference type="Proteomes" id="UP000554482"/>
    </source>
</evidence>
<dbReference type="AlphaFoldDB" id="A0A7J6UUK5"/>
<dbReference type="InterPro" id="IPR036291">
    <property type="entry name" value="NAD(P)-bd_dom_sf"/>
</dbReference>
<dbReference type="SUPFAM" id="SSF51735">
    <property type="entry name" value="NAD(P)-binding Rossmann-fold domains"/>
    <property type="match status" value="1"/>
</dbReference>
<organism evidence="3 4">
    <name type="scientific">Thalictrum thalictroides</name>
    <name type="common">Rue-anemone</name>
    <name type="synonym">Anemone thalictroides</name>
    <dbReference type="NCBI Taxonomy" id="46969"/>
    <lineage>
        <taxon>Eukaryota</taxon>
        <taxon>Viridiplantae</taxon>
        <taxon>Streptophyta</taxon>
        <taxon>Embryophyta</taxon>
        <taxon>Tracheophyta</taxon>
        <taxon>Spermatophyta</taxon>
        <taxon>Magnoliopsida</taxon>
        <taxon>Ranunculales</taxon>
        <taxon>Ranunculaceae</taxon>
        <taxon>Thalictroideae</taxon>
        <taxon>Thalictrum</taxon>
    </lineage>
</organism>
<evidence type="ECO:0000259" key="2">
    <source>
        <dbReference type="Pfam" id="PF02826"/>
    </source>
</evidence>
<dbReference type="InterPro" id="IPR006140">
    <property type="entry name" value="D-isomer_DH_NAD-bd"/>
</dbReference>